<dbReference type="SUPFAM" id="SSF48371">
    <property type="entry name" value="ARM repeat"/>
    <property type="match status" value="1"/>
</dbReference>
<comment type="caution">
    <text evidence="13">The sequence shown here is derived from an EMBL/GenBank/DDBJ whole genome shotgun (WGS) entry which is preliminary data.</text>
</comment>
<keyword evidence="6" id="KW-0498">Mitosis</keyword>
<evidence type="ECO:0000256" key="2">
    <source>
        <dbReference type="ARBA" id="ARBA00004286"/>
    </source>
</evidence>
<dbReference type="GO" id="GO:0005634">
    <property type="term" value="C:nucleus"/>
    <property type="evidence" value="ECO:0007669"/>
    <property type="project" value="UniProtKB-SubCell"/>
</dbReference>
<evidence type="ECO:0000313" key="13">
    <source>
        <dbReference type="EMBL" id="OAD01874.1"/>
    </source>
</evidence>
<keyword evidence="4" id="KW-0158">Chromosome</keyword>
<feature type="non-terminal residue" evidence="13">
    <location>
        <position position="1"/>
    </location>
</feature>
<dbReference type="VEuPathDB" id="FungiDB:MUCCIDRAFT_144456"/>
<organism evidence="13 14">
    <name type="scientific">Mucor lusitanicus CBS 277.49</name>
    <dbReference type="NCBI Taxonomy" id="747725"/>
    <lineage>
        <taxon>Eukaryota</taxon>
        <taxon>Fungi</taxon>
        <taxon>Fungi incertae sedis</taxon>
        <taxon>Mucoromycota</taxon>
        <taxon>Mucoromycotina</taxon>
        <taxon>Mucoromycetes</taxon>
        <taxon>Mucorales</taxon>
        <taxon>Mucorineae</taxon>
        <taxon>Mucoraceae</taxon>
        <taxon>Mucor</taxon>
    </lineage>
</organism>
<keyword evidence="9" id="KW-0131">Cell cycle</keyword>
<dbReference type="OrthoDB" id="436262at2759"/>
<evidence type="ECO:0000256" key="1">
    <source>
        <dbReference type="ARBA" id="ARBA00004123"/>
    </source>
</evidence>
<feature type="domain" description="Condensin complex subunit 1 N-terminal" evidence="12">
    <location>
        <begin position="10"/>
        <end position="167"/>
    </location>
</feature>
<keyword evidence="14" id="KW-1185">Reference proteome</keyword>
<dbReference type="InterPro" id="IPR024324">
    <property type="entry name" value="Condensin_cplx_su1_N"/>
</dbReference>
<dbReference type="GO" id="GO:0010032">
    <property type="term" value="P:meiotic chromosome condensation"/>
    <property type="evidence" value="ECO:0007669"/>
    <property type="project" value="TreeGrafter"/>
</dbReference>
<dbReference type="EMBL" id="AMYB01000005">
    <property type="protein sequence ID" value="OAD01874.1"/>
    <property type="molecule type" value="Genomic_DNA"/>
</dbReference>
<dbReference type="InterPro" id="IPR007673">
    <property type="entry name" value="Condensin_cplx_su1"/>
</dbReference>
<evidence type="ECO:0000256" key="3">
    <source>
        <dbReference type="ARBA" id="ARBA00009606"/>
    </source>
</evidence>
<evidence type="ECO:0000256" key="10">
    <source>
        <dbReference type="SAM" id="MobiDB-lite"/>
    </source>
</evidence>
<dbReference type="InterPro" id="IPR026971">
    <property type="entry name" value="CND1/NCAPD3"/>
</dbReference>
<evidence type="ECO:0000256" key="8">
    <source>
        <dbReference type="ARBA" id="ARBA00023242"/>
    </source>
</evidence>
<sequence length="1143" mass="130847">NRNFTAPPPRILSRLFDILLSAFRVEIKATADDLENNEKETFNNHRLHLELYGFLVHWFLLLAEEHSTSSTMMRKAKPNPAGGHSLKTFDWSAQKLKAFDLASWLLDLKLSKLWTLPPDRLTFVTLFTKPAYQLLENPAHAKSNPVKERIFRVISLCVKHYDHLPAAQTTIMQNLQYWEHSAEPMAELLVYMVDKQNYTQLADEILREISNREFKDTTGKEVKDSPNPKTFATFLQTLAELSKKTILKNLTVLINLLASDSYVMRVALIEILGMLIAELFKTIDETPDNNNLEQINGFFDLLDERMLDTVAYCRQKVLQVYIRLFDLRNKFPSRRQIITKLCVRHLQDKSSTVRKYTIRALTALITTHPFSMYGGELDLEEWQAKLDKLKTELEDVVMEDVDAIINEDKKDADKESQSEMPLDDKEEPSTAEPEPSQQQEPAEQTAAPKTIVSNEKIQQLEMMRKYHADAVAFIKLIHEAIPIIIQLLSSKSKAEVLESMDFLVVGYNYKIKPAADGVKKMLHLIWTKDTSDEGKGIKMKLIKCYSNLYLERDANLSRQANVNRIAKNLIQLTYDTTLAELTSLEHLLSLLMAENKIAVDVIQKLWSVYGFTQGRIQKSQRRGAIVILGMLAKAKTKVVSDKLDVMLKIGLGPLGKEDLELARYTCIALQRLEGTRSKEKSRGVHEGVRFPNSHPMFARLKDVVEIATDSQLWFSLAEQAINTIFLLCKHPESLCEEILREKTAKVFGVKEAKINPSTPSMNDSSTPLESTFMEYDMTQQALPFPQHPIYQKPMELSQLFFLVGHIALKEIVHLEIVEAAWKRKKSEKEKDKQQEEGHTAVDDELDQVGGTAEDDIGDAMTRIREREILFGPNSLLGVFGPILTEVCARNKIYTDRTLQVNATLALTKFMCVSSDFCEKKLQLLFTILEKSKDASIRSNIVIAVGDMAVCFNTLIDDNITFLYNRLSDPDTIVRKNAVMVLTHLILNGMVKVKGQISEMAKCLEDQDQRISDLAKLFFTELASKDNAIYNNLPDIISSLTNNQPNRLEEESFRKIMKFIFGFDFTEKEKQAENIVDKLCQRFLTAEDERSWRDIAYCMSLLPFKSEKPFRKLLEGWPTYQDKIHEDSVHKSFLEIIQKVNKFA</sequence>
<dbReference type="Pfam" id="PF12717">
    <property type="entry name" value="Cnd1"/>
    <property type="match status" value="1"/>
</dbReference>
<keyword evidence="8" id="KW-0539">Nucleus</keyword>
<feature type="compositionally biased region" description="Low complexity" evidence="10">
    <location>
        <begin position="430"/>
        <end position="448"/>
    </location>
</feature>
<evidence type="ECO:0000259" key="12">
    <source>
        <dbReference type="Pfam" id="PF12922"/>
    </source>
</evidence>
<evidence type="ECO:0000256" key="4">
    <source>
        <dbReference type="ARBA" id="ARBA00022454"/>
    </source>
</evidence>
<dbReference type="Proteomes" id="UP000077051">
    <property type="component" value="Unassembled WGS sequence"/>
</dbReference>
<feature type="domain" description="Condensin complex subunit 1 C-terminal" evidence="11">
    <location>
        <begin position="936"/>
        <end position="1099"/>
    </location>
</feature>
<dbReference type="PANTHER" id="PTHR14222">
    <property type="entry name" value="CONDENSIN"/>
    <property type="match status" value="1"/>
</dbReference>
<dbReference type="Pfam" id="PF12922">
    <property type="entry name" value="Cnd1_N"/>
    <property type="match status" value="1"/>
</dbReference>
<evidence type="ECO:0000313" key="14">
    <source>
        <dbReference type="Proteomes" id="UP000077051"/>
    </source>
</evidence>
<protein>
    <submittedName>
        <fullName evidence="13">Uncharacterized protein</fullName>
    </submittedName>
</protein>
<dbReference type="GO" id="GO:0000796">
    <property type="term" value="C:condensin complex"/>
    <property type="evidence" value="ECO:0007669"/>
    <property type="project" value="TreeGrafter"/>
</dbReference>
<dbReference type="InterPro" id="IPR011989">
    <property type="entry name" value="ARM-like"/>
</dbReference>
<reference evidence="13 14" key="1">
    <citation type="submission" date="2015-06" db="EMBL/GenBank/DDBJ databases">
        <title>Expansion of signal transduction pathways in fungi by whole-genome duplication.</title>
        <authorList>
            <consortium name="DOE Joint Genome Institute"/>
            <person name="Corrochano L.M."/>
            <person name="Kuo A."/>
            <person name="Marcet-Houben M."/>
            <person name="Polaino S."/>
            <person name="Salamov A."/>
            <person name="Villalobos J.M."/>
            <person name="Alvarez M.I."/>
            <person name="Avalos J."/>
            <person name="Benito E.P."/>
            <person name="Benoit I."/>
            <person name="Burger G."/>
            <person name="Camino L.P."/>
            <person name="Canovas D."/>
            <person name="Cerda-Olmedo E."/>
            <person name="Cheng J.-F."/>
            <person name="Dominguez A."/>
            <person name="Elias M."/>
            <person name="Eslava A.P."/>
            <person name="Glaser F."/>
            <person name="Grimwood J."/>
            <person name="Gutierrez G."/>
            <person name="Heitman J."/>
            <person name="Henrissat B."/>
            <person name="Iturriaga E.A."/>
            <person name="Lang B.F."/>
            <person name="Lavin J.L."/>
            <person name="Lee S."/>
            <person name="Li W."/>
            <person name="Lindquist E."/>
            <person name="Lopez-Garcia S."/>
            <person name="Luque E.M."/>
            <person name="Marcos A.T."/>
            <person name="Martin J."/>
            <person name="Mccluskey K."/>
            <person name="Medina H.R."/>
            <person name="Miralles-Duran A."/>
            <person name="Miyazaki A."/>
            <person name="Munoz-Torres E."/>
            <person name="Oguiza J.A."/>
            <person name="Ohm R."/>
            <person name="Olmedo M."/>
            <person name="Orejas M."/>
            <person name="Ortiz-Castellanos L."/>
            <person name="Pisabarro A.G."/>
            <person name="Rodriguez-Romero J."/>
            <person name="Ruiz-Herrera J."/>
            <person name="Ruiz-Vazquez R."/>
            <person name="Sanz C."/>
            <person name="Schackwitz W."/>
            <person name="Schmutz J."/>
            <person name="Shahriari M."/>
            <person name="Shelest E."/>
            <person name="Silva-Franco F."/>
            <person name="Soanes D."/>
            <person name="Syed K."/>
            <person name="Tagua V.G."/>
            <person name="Talbot N.J."/>
            <person name="Thon M."/>
            <person name="De Vries R.P."/>
            <person name="Wiebenga A."/>
            <person name="Yadav J.S."/>
            <person name="Braun E.L."/>
            <person name="Baker S."/>
            <person name="Garre V."/>
            <person name="Horwitz B."/>
            <person name="Torres-Martinez S."/>
            <person name="Idnurm A."/>
            <person name="Herrera-Estrella A."/>
            <person name="Gabaldon T."/>
            <person name="Grigoriev I.V."/>
        </authorList>
    </citation>
    <scope>NUCLEOTIDE SEQUENCE [LARGE SCALE GENOMIC DNA]</scope>
    <source>
        <strain evidence="13 14">CBS 277.49</strain>
    </source>
</reference>
<evidence type="ECO:0000256" key="9">
    <source>
        <dbReference type="ARBA" id="ARBA00023306"/>
    </source>
</evidence>
<accession>A0A168K1E8</accession>
<dbReference type="GO" id="GO:0042393">
    <property type="term" value="F:histone binding"/>
    <property type="evidence" value="ECO:0007669"/>
    <property type="project" value="TreeGrafter"/>
</dbReference>
<dbReference type="InterPro" id="IPR032682">
    <property type="entry name" value="Cnd1_C"/>
</dbReference>
<keyword evidence="7" id="KW-0226">DNA condensation</keyword>
<feature type="compositionally biased region" description="Basic and acidic residues" evidence="10">
    <location>
        <begin position="407"/>
        <end position="417"/>
    </location>
</feature>
<evidence type="ECO:0000256" key="5">
    <source>
        <dbReference type="ARBA" id="ARBA00022618"/>
    </source>
</evidence>
<evidence type="ECO:0000256" key="6">
    <source>
        <dbReference type="ARBA" id="ARBA00022776"/>
    </source>
</evidence>
<gene>
    <name evidence="13" type="ORF">MUCCIDRAFT_144456</name>
</gene>
<evidence type="ECO:0000259" key="11">
    <source>
        <dbReference type="Pfam" id="PF12717"/>
    </source>
</evidence>
<comment type="subcellular location">
    <subcellularLocation>
        <location evidence="2">Chromosome</location>
    </subcellularLocation>
    <subcellularLocation>
        <location evidence="1">Nucleus</location>
    </subcellularLocation>
</comment>
<evidence type="ECO:0000256" key="7">
    <source>
        <dbReference type="ARBA" id="ARBA00023067"/>
    </source>
</evidence>
<dbReference type="GO" id="GO:0000779">
    <property type="term" value="C:condensed chromosome, centromeric region"/>
    <property type="evidence" value="ECO:0007669"/>
    <property type="project" value="TreeGrafter"/>
</dbReference>
<feature type="region of interest" description="Disordered" evidence="10">
    <location>
        <begin position="407"/>
        <end position="451"/>
    </location>
</feature>
<dbReference type="Gene3D" id="1.25.10.10">
    <property type="entry name" value="Leucine-rich Repeat Variant"/>
    <property type="match status" value="2"/>
</dbReference>
<dbReference type="InterPro" id="IPR016024">
    <property type="entry name" value="ARM-type_fold"/>
</dbReference>
<proteinExistence type="inferred from homology"/>
<dbReference type="PIRSF" id="PIRSF017127">
    <property type="entry name" value="Condensin_D2"/>
    <property type="match status" value="1"/>
</dbReference>
<comment type="similarity">
    <text evidence="3">Belongs to the CND1 (condensin subunit 1) family.</text>
</comment>
<dbReference type="GO" id="GO:0051301">
    <property type="term" value="P:cell division"/>
    <property type="evidence" value="ECO:0007669"/>
    <property type="project" value="UniProtKB-KW"/>
</dbReference>
<dbReference type="AlphaFoldDB" id="A0A168K1E8"/>
<name>A0A168K1E8_MUCCL</name>
<dbReference type="GO" id="GO:0007076">
    <property type="term" value="P:mitotic chromosome condensation"/>
    <property type="evidence" value="ECO:0007669"/>
    <property type="project" value="InterPro"/>
</dbReference>
<keyword evidence="5" id="KW-0132">Cell division</keyword>
<dbReference type="PANTHER" id="PTHR14222:SF2">
    <property type="entry name" value="CONDENSIN COMPLEX SUBUNIT 1"/>
    <property type="match status" value="1"/>
</dbReference>
<dbReference type="STRING" id="747725.A0A168K1E8"/>